<dbReference type="SUPFAM" id="SSF56300">
    <property type="entry name" value="Metallo-dependent phosphatases"/>
    <property type="match status" value="1"/>
</dbReference>
<dbReference type="Gene3D" id="3.90.780.10">
    <property type="entry name" value="5'-Nucleotidase, C-terminal domain"/>
    <property type="match status" value="1"/>
</dbReference>
<comment type="similarity">
    <text evidence="1 3">Belongs to the 5'-nucleotidase family.</text>
</comment>
<dbReference type="Gene3D" id="3.60.21.10">
    <property type="match status" value="1"/>
</dbReference>
<dbReference type="InterPro" id="IPR029052">
    <property type="entry name" value="Metallo-depent_PP-like"/>
</dbReference>
<feature type="non-terminal residue" evidence="5">
    <location>
        <position position="537"/>
    </location>
</feature>
<dbReference type="Proteomes" id="UP000187158">
    <property type="component" value="Unassembled WGS sequence"/>
</dbReference>
<name>A0ABX3GCP5_9BACL</name>
<keyword evidence="2 3" id="KW-0547">Nucleotide-binding</keyword>
<evidence type="ECO:0000313" key="5">
    <source>
        <dbReference type="EMBL" id="OMC95478.1"/>
    </source>
</evidence>
<protein>
    <submittedName>
        <fullName evidence="5">2',3'-cyclic-nucleotide 2'-phosphodiesterase</fullName>
    </submittedName>
</protein>
<dbReference type="NCBIfam" id="NF006938">
    <property type="entry name" value="PRK09420.1"/>
    <property type="match status" value="1"/>
</dbReference>
<dbReference type="InterPro" id="IPR036907">
    <property type="entry name" value="5'-Nucleotdase_C_sf"/>
</dbReference>
<keyword evidence="3" id="KW-0378">Hydrolase</keyword>
<comment type="caution">
    <text evidence="5">The sequence shown here is derived from an EMBL/GenBank/DDBJ whole genome shotgun (WGS) entry which is preliminary data.</text>
</comment>
<feature type="domain" description="Calcineurin-like phosphoesterase" evidence="4">
    <location>
        <begin position="52"/>
        <end position="298"/>
    </location>
</feature>
<organism evidence="5 6">
    <name type="scientific">Paenibacillus odorifer</name>
    <dbReference type="NCBI Taxonomy" id="189426"/>
    <lineage>
        <taxon>Bacteria</taxon>
        <taxon>Bacillati</taxon>
        <taxon>Bacillota</taxon>
        <taxon>Bacilli</taxon>
        <taxon>Bacillales</taxon>
        <taxon>Paenibacillaceae</taxon>
        <taxon>Paenibacillus</taxon>
    </lineage>
</organism>
<dbReference type="CDD" id="cd07410">
    <property type="entry name" value="MPP_CpdB_N"/>
    <property type="match status" value="1"/>
</dbReference>
<dbReference type="EMBL" id="MPVP01000645">
    <property type="protein sequence ID" value="OMC95478.1"/>
    <property type="molecule type" value="Genomic_DNA"/>
</dbReference>
<evidence type="ECO:0000256" key="1">
    <source>
        <dbReference type="ARBA" id="ARBA00006654"/>
    </source>
</evidence>
<evidence type="ECO:0000256" key="3">
    <source>
        <dbReference type="RuleBase" id="RU362119"/>
    </source>
</evidence>
<dbReference type="InterPro" id="IPR006179">
    <property type="entry name" value="5_nucleotidase/apyrase"/>
</dbReference>
<evidence type="ECO:0000259" key="4">
    <source>
        <dbReference type="Pfam" id="PF00149"/>
    </source>
</evidence>
<dbReference type="PANTHER" id="PTHR11575">
    <property type="entry name" value="5'-NUCLEOTIDASE-RELATED"/>
    <property type="match status" value="1"/>
</dbReference>
<dbReference type="PANTHER" id="PTHR11575:SF6">
    <property type="entry name" value="2',3'-CYCLIC-NUCLEOTIDE 2'-PHOSPHODIESTERASE_3'-NUCLEOTIDASE"/>
    <property type="match status" value="1"/>
</dbReference>
<evidence type="ECO:0000313" key="6">
    <source>
        <dbReference type="Proteomes" id="UP000187158"/>
    </source>
</evidence>
<dbReference type="InterPro" id="IPR004843">
    <property type="entry name" value="Calcineurin-like_PHP"/>
</dbReference>
<gene>
    <name evidence="5" type="ORF">BSO21_33805</name>
</gene>
<dbReference type="RefSeq" id="WP_076221012.1">
    <property type="nucleotide sequence ID" value="NZ_MPVP01000645.1"/>
</dbReference>
<accession>A0ABX3GCP5</accession>
<dbReference type="InterPro" id="IPR041827">
    <property type="entry name" value="CpdB_N"/>
</dbReference>
<dbReference type="PRINTS" id="PR01607">
    <property type="entry name" value="APYRASEFAMLY"/>
</dbReference>
<dbReference type="SUPFAM" id="SSF55816">
    <property type="entry name" value="5'-nucleotidase (syn. UDP-sugar hydrolase), C-terminal domain"/>
    <property type="match status" value="1"/>
</dbReference>
<evidence type="ECO:0000256" key="2">
    <source>
        <dbReference type="ARBA" id="ARBA00022741"/>
    </source>
</evidence>
<proteinExistence type="inferred from homology"/>
<keyword evidence="6" id="KW-1185">Reference proteome</keyword>
<dbReference type="Pfam" id="PF00149">
    <property type="entry name" value="Metallophos"/>
    <property type="match status" value="1"/>
</dbReference>
<sequence length="537" mass="57847">MGWKTRWNKPLASVLATAVLSAQVLGGVVLGTVWSPDKVAASPASGAKVELRLMSTTDVHTNVYGWDYFKNAASVTVGLDRTASLVKKARSEKSNTLLLDNGDLIQGTPLGTYVAKKSELKDPTEIHPMIAAMNAIGYDAATFGNHEFNYGLEFLDRTINGSDGHEDTTGANFDYVNANIYKKDGSNAFTPYVILNEKLKDSNGQEHTIKVGLIGLVTPQIMEWDKVNLEGKVTVEDIAATATKFVPEMKAEGADVIVAMAHAGFDINAVEGDGSENDINALSKVAGIDAITFSHTHKVFPTGKDDTLDGLFKDPVTDKPYNNEKAVIDNVNGHINGTPAVQAGYGGAYLGLIDLDIVQGDKGWTVDKESSKASALSIYKTVNKVNIPTVEPDPTVDAVVAAAHNATIAYTEQKLGVTTAPMNSYFAMVQDDPTVQLVTYAQKWYVQNYIDVNVPQYKDLPILSVGAPFKAGRNGPEEYTSIDEGNLTIRSASDLYLYDNTLKAIKVKGSVVKEWLEMSAGAFNRIKPGISTPQSLL</sequence>
<reference evidence="5 6" key="1">
    <citation type="submission" date="2016-11" db="EMBL/GenBank/DDBJ databases">
        <title>Paenibacillus species isolates.</title>
        <authorList>
            <person name="Beno S.M."/>
        </authorList>
    </citation>
    <scope>NUCLEOTIDE SEQUENCE [LARGE SCALE GENOMIC DNA]</scope>
    <source>
        <strain evidence="5 6">FSL H7-0433</strain>
    </source>
</reference>